<dbReference type="Gene3D" id="3.90.180.10">
    <property type="entry name" value="Medium-chain alcohol dehydrogenases, catalytic domain"/>
    <property type="match status" value="1"/>
</dbReference>
<organism evidence="8 9">
    <name type="scientific">Natronococcus jeotgali DSM 18795</name>
    <dbReference type="NCBI Taxonomy" id="1227498"/>
    <lineage>
        <taxon>Archaea</taxon>
        <taxon>Methanobacteriati</taxon>
        <taxon>Methanobacteriota</taxon>
        <taxon>Stenosarchaea group</taxon>
        <taxon>Halobacteria</taxon>
        <taxon>Halobacteriales</taxon>
        <taxon>Natrialbaceae</taxon>
        <taxon>Natronococcus</taxon>
    </lineage>
</organism>
<keyword evidence="5" id="KW-0520">NAD</keyword>
<dbReference type="GO" id="GO:0046294">
    <property type="term" value="P:formaldehyde catabolic process"/>
    <property type="evidence" value="ECO:0007669"/>
    <property type="project" value="TreeGrafter"/>
</dbReference>
<dbReference type="InterPro" id="IPR036291">
    <property type="entry name" value="NAD(P)-bd_dom_sf"/>
</dbReference>
<dbReference type="SUPFAM" id="SSF50129">
    <property type="entry name" value="GroES-like"/>
    <property type="match status" value="2"/>
</dbReference>
<keyword evidence="2 6" id="KW-0479">Metal-binding</keyword>
<dbReference type="GO" id="GO:0005829">
    <property type="term" value="C:cytosol"/>
    <property type="evidence" value="ECO:0007669"/>
    <property type="project" value="TreeGrafter"/>
</dbReference>
<comment type="cofactor">
    <cofactor evidence="1 6">
        <name>Zn(2+)</name>
        <dbReference type="ChEBI" id="CHEBI:29105"/>
    </cofactor>
</comment>
<accession>L9XK94</accession>
<dbReference type="PANTHER" id="PTHR43880:SF12">
    <property type="entry name" value="ALCOHOL DEHYDROGENASE CLASS-3"/>
    <property type="match status" value="1"/>
</dbReference>
<dbReference type="PANTHER" id="PTHR43880">
    <property type="entry name" value="ALCOHOL DEHYDROGENASE"/>
    <property type="match status" value="1"/>
</dbReference>
<dbReference type="SMART" id="SM00829">
    <property type="entry name" value="PKS_ER"/>
    <property type="match status" value="1"/>
</dbReference>
<dbReference type="CDD" id="cd08279">
    <property type="entry name" value="Zn_ADH_class_III"/>
    <property type="match status" value="1"/>
</dbReference>
<comment type="caution">
    <text evidence="8">The sequence shown here is derived from an EMBL/GenBank/DDBJ whole genome shotgun (WGS) entry which is preliminary data.</text>
</comment>
<keyword evidence="9" id="KW-1185">Reference proteome</keyword>
<keyword evidence="3 6" id="KW-0862">Zinc</keyword>
<protein>
    <submittedName>
        <fullName evidence="8">Alcohol dehydrogenase</fullName>
    </submittedName>
</protein>
<evidence type="ECO:0000256" key="1">
    <source>
        <dbReference type="ARBA" id="ARBA00001947"/>
    </source>
</evidence>
<sequence>MTEITAAVLEGPRDLSIESIELAEPKADEVRVDLKATGVCHTDHHRYVGTSDAPYPIVLGHEGAGVVDAVGENVTSVEPGDHVVLWVLPFCRECAFCERGDPHLCSRRSAVKGGTLLDGTRRLSRGEEKVNHFYGQSSFASHCVVAEQTAVKIPESLPFPEASLLGCGAITGLGAVVNTADVSIGEPAAVFGCGGVGSSAILGASLAGANPIIAVDIEDETLATVADLGATHTINSSETDPVREISRLTDGGVKYAFECTSIPGVIEQAVEAVQPGGTVVATTTSSADPLQIAPGELTYGKRIVGNVGGSAQPSIDIPRFATLAQSGRLPLEKLVSQTYSLDQLDEAFEAIENGNGIRGVVTYE</sequence>
<dbReference type="AlphaFoldDB" id="L9XK94"/>
<dbReference type="InterPro" id="IPR002328">
    <property type="entry name" value="ADH_Zn_CS"/>
</dbReference>
<evidence type="ECO:0000256" key="4">
    <source>
        <dbReference type="ARBA" id="ARBA00023002"/>
    </source>
</evidence>
<dbReference type="GO" id="GO:0008270">
    <property type="term" value="F:zinc ion binding"/>
    <property type="evidence" value="ECO:0007669"/>
    <property type="project" value="InterPro"/>
</dbReference>
<dbReference type="EMBL" id="AOIA01000078">
    <property type="protein sequence ID" value="ELY61987.1"/>
    <property type="molecule type" value="Genomic_DNA"/>
</dbReference>
<dbReference type="Proteomes" id="UP000011531">
    <property type="component" value="Unassembled WGS sequence"/>
</dbReference>
<dbReference type="Pfam" id="PF00107">
    <property type="entry name" value="ADH_zinc_N"/>
    <property type="match status" value="1"/>
</dbReference>
<dbReference type="Pfam" id="PF08240">
    <property type="entry name" value="ADH_N"/>
    <property type="match status" value="1"/>
</dbReference>
<evidence type="ECO:0000256" key="2">
    <source>
        <dbReference type="ARBA" id="ARBA00022723"/>
    </source>
</evidence>
<evidence type="ECO:0000259" key="7">
    <source>
        <dbReference type="SMART" id="SM00829"/>
    </source>
</evidence>
<dbReference type="STRING" id="1227498.C492_08700"/>
<reference evidence="8 9" key="1">
    <citation type="journal article" date="2014" name="PLoS Genet.">
        <title>Phylogenetically driven sequencing of extremely halophilic archaea reveals strategies for static and dynamic osmo-response.</title>
        <authorList>
            <person name="Becker E.A."/>
            <person name="Seitzer P.M."/>
            <person name="Tritt A."/>
            <person name="Larsen D."/>
            <person name="Krusor M."/>
            <person name="Yao A.I."/>
            <person name="Wu D."/>
            <person name="Madern D."/>
            <person name="Eisen J.A."/>
            <person name="Darling A.E."/>
            <person name="Facciotti M.T."/>
        </authorList>
    </citation>
    <scope>NUCLEOTIDE SEQUENCE [LARGE SCALE GENOMIC DNA]</scope>
    <source>
        <strain evidence="8 9">DSM 18795</strain>
    </source>
</reference>
<dbReference type="InterPro" id="IPR013149">
    <property type="entry name" value="ADH-like_C"/>
</dbReference>
<evidence type="ECO:0000256" key="6">
    <source>
        <dbReference type="RuleBase" id="RU361277"/>
    </source>
</evidence>
<dbReference type="InterPro" id="IPR013154">
    <property type="entry name" value="ADH-like_N"/>
</dbReference>
<dbReference type="InterPro" id="IPR020843">
    <property type="entry name" value="ER"/>
</dbReference>
<dbReference type="GO" id="GO:0051903">
    <property type="term" value="F:S-(hydroxymethyl)glutathione dehydrogenase [NAD(P)+] activity"/>
    <property type="evidence" value="ECO:0007669"/>
    <property type="project" value="TreeGrafter"/>
</dbReference>
<dbReference type="GO" id="GO:0030554">
    <property type="term" value="F:adenyl nucleotide binding"/>
    <property type="evidence" value="ECO:0007669"/>
    <property type="project" value="UniProtKB-ARBA"/>
</dbReference>
<keyword evidence="4" id="KW-0560">Oxidoreductase</keyword>
<dbReference type="RefSeq" id="WP_008422397.1">
    <property type="nucleotide sequence ID" value="NZ_AOIA01000078.1"/>
</dbReference>
<evidence type="ECO:0000256" key="3">
    <source>
        <dbReference type="ARBA" id="ARBA00022833"/>
    </source>
</evidence>
<evidence type="ECO:0000313" key="9">
    <source>
        <dbReference type="Proteomes" id="UP000011531"/>
    </source>
</evidence>
<dbReference type="Gene3D" id="3.40.50.720">
    <property type="entry name" value="NAD(P)-binding Rossmann-like Domain"/>
    <property type="match status" value="1"/>
</dbReference>
<dbReference type="FunFam" id="3.40.50.720:FF:000003">
    <property type="entry name" value="S-(hydroxymethyl)glutathione dehydrogenase"/>
    <property type="match status" value="1"/>
</dbReference>
<dbReference type="SUPFAM" id="SSF51735">
    <property type="entry name" value="NAD(P)-binding Rossmann-fold domains"/>
    <property type="match status" value="1"/>
</dbReference>
<dbReference type="InterPro" id="IPR011032">
    <property type="entry name" value="GroES-like_sf"/>
</dbReference>
<proteinExistence type="inferred from homology"/>
<feature type="domain" description="Enoyl reductase (ER)" evidence="7">
    <location>
        <begin position="11"/>
        <end position="361"/>
    </location>
</feature>
<evidence type="ECO:0000256" key="5">
    <source>
        <dbReference type="ARBA" id="ARBA00023027"/>
    </source>
</evidence>
<dbReference type="OrthoDB" id="73567at2157"/>
<evidence type="ECO:0000313" key="8">
    <source>
        <dbReference type="EMBL" id="ELY61987.1"/>
    </source>
</evidence>
<dbReference type="PROSITE" id="PS00059">
    <property type="entry name" value="ADH_ZINC"/>
    <property type="match status" value="1"/>
</dbReference>
<gene>
    <name evidence="8" type="ORF">C492_08700</name>
</gene>
<dbReference type="GO" id="GO:0043168">
    <property type="term" value="F:anion binding"/>
    <property type="evidence" value="ECO:0007669"/>
    <property type="project" value="UniProtKB-ARBA"/>
</dbReference>
<comment type="similarity">
    <text evidence="6">Belongs to the zinc-containing alcohol dehydrogenase family.</text>
</comment>
<name>L9XK94_9EURY</name>